<keyword evidence="7" id="KW-0788">Thiol protease</keyword>
<evidence type="ECO:0000256" key="8">
    <source>
        <dbReference type="ARBA" id="ARBA00022927"/>
    </source>
</evidence>
<gene>
    <name evidence="15" type="ORF">CYMTET_34392</name>
</gene>
<evidence type="ECO:0000256" key="11">
    <source>
        <dbReference type="ARBA" id="ARBA00038724"/>
    </source>
</evidence>
<dbReference type="Pfam" id="PF03416">
    <property type="entry name" value="Peptidase_C54"/>
    <property type="match status" value="1"/>
</dbReference>
<feature type="domain" description="Peptidase C54 catalytic" evidence="14">
    <location>
        <begin position="122"/>
        <end position="254"/>
    </location>
</feature>
<comment type="similarity">
    <text evidence="2 13">Belongs to the peptidase C54 family.</text>
</comment>
<dbReference type="PANTHER" id="PTHR22624">
    <property type="entry name" value="CYSTEINE PROTEASE ATG4"/>
    <property type="match status" value="1"/>
</dbReference>
<keyword evidence="6 13" id="KW-0378">Hydrolase</keyword>
<evidence type="ECO:0000256" key="4">
    <source>
        <dbReference type="ARBA" id="ARBA00022490"/>
    </source>
</evidence>
<comment type="caution">
    <text evidence="15">The sequence shown here is derived from an EMBL/GenBank/DDBJ whole genome shotgun (WGS) entry which is preliminary data.</text>
</comment>
<dbReference type="GO" id="GO:0035973">
    <property type="term" value="P:aggrephagy"/>
    <property type="evidence" value="ECO:0007669"/>
    <property type="project" value="TreeGrafter"/>
</dbReference>
<name>A0AAE0KQ90_9CHLO</name>
<comment type="function">
    <text evidence="12">Cysteine protease that plays a key role in autophagy by mediating both proteolytic activation and delipidation of ATG8 family proteins. The protease activity is required for proteolytic activation of ATG8 family proteins: cleaves the C-terminal amino acid of ATG8 proteins to reveal a C-terminal glycine. Exposure of the glycine at the C-terminus is essential for ATG8 proteins conjugation to phosphatidylethanolamine (PE) and insertion to membranes, which is necessary for autophagy. In addition to the protease activity, also mediates delipidation of PE-conjugated ATG8 proteins.</text>
</comment>
<comment type="subcellular location">
    <subcellularLocation>
        <location evidence="1 13">Cytoplasm</location>
    </subcellularLocation>
</comment>
<keyword evidence="3" id="KW-0813">Transport</keyword>
<keyword evidence="8 13" id="KW-0653">Protein transport</keyword>
<dbReference type="InterPro" id="IPR005078">
    <property type="entry name" value="Peptidase_C54"/>
</dbReference>
<keyword evidence="9 13" id="KW-0072">Autophagy</keyword>
<protein>
    <recommendedName>
        <fullName evidence="13">Cysteine protease</fullName>
        <ecNumber evidence="13">3.4.22.-</ecNumber>
    </recommendedName>
</protein>
<dbReference type="GO" id="GO:0034727">
    <property type="term" value="P:piecemeal microautophagy of the nucleus"/>
    <property type="evidence" value="ECO:0007669"/>
    <property type="project" value="TreeGrafter"/>
</dbReference>
<dbReference type="Proteomes" id="UP001190700">
    <property type="component" value="Unassembled WGS sequence"/>
</dbReference>
<dbReference type="GO" id="GO:0019786">
    <property type="term" value="F:protein-phosphatidylethanolamide deconjugating activity"/>
    <property type="evidence" value="ECO:0007669"/>
    <property type="project" value="InterPro"/>
</dbReference>
<evidence type="ECO:0000259" key="14">
    <source>
        <dbReference type="Pfam" id="PF03416"/>
    </source>
</evidence>
<dbReference type="GO" id="GO:0000423">
    <property type="term" value="P:mitophagy"/>
    <property type="evidence" value="ECO:0007669"/>
    <property type="project" value="TreeGrafter"/>
</dbReference>
<dbReference type="GO" id="GO:0000045">
    <property type="term" value="P:autophagosome assembly"/>
    <property type="evidence" value="ECO:0007669"/>
    <property type="project" value="TreeGrafter"/>
</dbReference>
<accession>A0AAE0KQ90</accession>
<evidence type="ECO:0000313" key="15">
    <source>
        <dbReference type="EMBL" id="KAK3256474.1"/>
    </source>
</evidence>
<evidence type="ECO:0000256" key="9">
    <source>
        <dbReference type="ARBA" id="ARBA00023006"/>
    </source>
</evidence>
<sequence>MRCSERESCSLDGNSTADEFEFMTEEDSQCEVAEVASETPASDTVSCSSGPLAKRRSYWGLLGSRVYYAIAQDMMPTSLRRLQDYFRNVSTTLPTSTSDLWLLGICYELDNLEEETREEVVHDFIRDFNSRIWVTYRRGFETIGDSSFTSDAGWGCTIRSGQMLLAQALMTHFFQRAWRRETEAVLSPQVKQVLTWFGDAHEDANPFGIHRFIESGRSIGVEEGHWLGPYIFCRTVAGMVNANAPGGMVAHVVAGDASPAGGSGGAPVLCKSEVR</sequence>
<dbReference type="EC" id="3.4.22.-" evidence="13"/>
<organism evidence="15 16">
    <name type="scientific">Cymbomonas tetramitiformis</name>
    <dbReference type="NCBI Taxonomy" id="36881"/>
    <lineage>
        <taxon>Eukaryota</taxon>
        <taxon>Viridiplantae</taxon>
        <taxon>Chlorophyta</taxon>
        <taxon>Pyramimonadophyceae</taxon>
        <taxon>Pyramimonadales</taxon>
        <taxon>Pyramimonadaceae</taxon>
        <taxon>Cymbomonas</taxon>
    </lineage>
</organism>
<proteinExistence type="inferred from homology"/>
<dbReference type="InterPro" id="IPR046792">
    <property type="entry name" value="Peptidase_C54_cat"/>
</dbReference>
<evidence type="ECO:0000256" key="12">
    <source>
        <dbReference type="ARBA" id="ARBA00045891"/>
    </source>
</evidence>
<evidence type="ECO:0000256" key="5">
    <source>
        <dbReference type="ARBA" id="ARBA00022670"/>
    </source>
</evidence>
<dbReference type="SUPFAM" id="SSF54001">
    <property type="entry name" value="Cysteine proteinases"/>
    <property type="match status" value="1"/>
</dbReference>
<evidence type="ECO:0000256" key="6">
    <source>
        <dbReference type="ARBA" id="ARBA00022801"/>
    </source>
</evidence>
<dbReference type="GO" id="GO:0005737">
    <property type="term" value="C:cytoplasm"/>
    <property type="evidence" value="ECO:0007669"/>
    <property type="project" value="UniProtKB-SubCell"/>
</dbReference>
<evidence type="ECO:0000256" key="1">
    <source>
        <dbReference type="ARBA" id="ARBA00004496"/>
    </source>
</evidence>
<dbReference type="PANTHER" id="PTHR22624:SF49">
    <property type="entry name" value="CYSTEINE PROTEASE"/>
    <property type="match status" value="1"/>
</dbReference>
<dbReference type="GO" id="GO:0004197">
    <property type="term" value="F:cysteine-type endopeptidase activity"/>
    <property type="evidence" value="ECO:0007669"/>
    <property type="project" value="TreeGrafter"/>
</dbReference>
<dbReference type="EMBL" id="LGRX02021626">
    <property type="protein sequence ID" value="KAK3256474.1"/>
    <property type="molecule type" value="Genomic_DNA"/>
</dbReference>
<keyword evidence="4 13" id="KW-0963">Cytoplasm</keyword>
<evidence type="ECO:0000256" key="3">
    <source>
        <dbReference type="ARBA" id="ARBA00022448"/>
    </source>
</evidence>
<dbReference type="GO" id="GO:0016485">
    <property type="term" value="P:protein processing"/>
    <property type="evidence" value="ECO:0007669"/>
    <property type="project" value="TreeGrafter"/>
</dbReference>
<evidence type="ECO:0000256" key="7">
    <source>
        <dbReference type="ARBA" id="ARBA00022807"/>
    </source>
</evidence>
<comment type="catalytic activity">
    <reaction evidence="10">
        <text>[protein]-C-terminal L-amino acid-glycyl-phosphatidylethanolamide + H2O = [protein]-C-terminal L-amino acid-glycine + a 1,2-diacyl-sn-glycero-3-phosphoethanolamine</text>
        <dbReference type="Rhea" id="RHEA:67548"/>
        <dbReference type="Rhea" id="RHEA-COMP:17323"/>
        <dbReference type="Rhea" id="RHEA-COMP:17324"/>
        <dbReference type="ChEBI" id="CHEBI:15377"/>
        <dbReference type="ChEBI" id="CHEBI:64612"/>
        <dbReference type="ChEBI" id="CHEBI:172940"/>
        <dbReference type="ChEBI" id="CHEBI:172941"/>
    </reaction>
    <physiologicalReaction direction="left-to-right" evidence="10">
        <dbReference type="Rhea" id="RHEA:67549"/>
    </physiologicalReaction>
</comment>
<evidence type="ECO:0000313" key="16">
    <source>
        <dbReference type="Proteomes" id="UP001190700"/>
    </source>
</evidence>
<comment type="subunit">
    <text evidence="11">Interacts with ATG8.</text>
</comment>
<dbReference type="InterPro" id="IPR038765">
    <property type="entry name" value="Papain-like_cys_pep_sf"/>
</dbReference>
<dbReference type="GO" id="GO:0015031">
    <property type="term" value="P:protein transport"/>
    <property type="evidence" value="ECO:0007669"/>
    <property type="project" value="UniProtKB-KW"/>
</dbReference>
<evidence type="ECO:0000256" key="2">
    <source>
        <dbReference type="ARBA" id="ARBA00010958"/>
    </source>
</evidence>
<keyword evidence="5 13" id="KW-0645">Protease</keyword>
<evidence type="ECO:0000256" key="13">
    <source>
        <dbReference type="RuleBase" id="RU363115"/>
    </source>
</evidence>
<dbReference type="AlphaFoldDB" id="A0AAE0KQ90"/>
<evidence type="ECO:0000256" key="10">
    <source>
        <dbReference type="ARBA" id="ARBA00029362"/>
    </source>
</evidence>
<keyword evidence="16" id="KW-1185">Reference proteome</keyword>
<reference evidence="15 16" key="1">
    <citation type="journal article" date="2015" name="Genome Biol. Evol.">
        <title>Comparative Genomics of a Bacterivorous Green Alga Reveals Evolutionary Causalities and Consequences of Phago-Mixotrophic Mode of Nutrition.</title>
        <authorList>
            <person name="Burns J.A."/>
            <person name="Paasch A."/>
            <person name="Narechania A."/>
            <person name="Kim E."/>
        </authorList>
    </citation>
    <scope>NUCLEOTIDE SEQUENCE [LARGE SCALE GENOMIC DNA]</scope>
    <source>
        <strain evidence="15 16">PLY_AMNH</strain>
    </source>
</reference>